<gene>
    <name evidence="2" type="ORF">SAMN06297144_3303</name>
</gene>
<keyword evidence="3" id="KW-1185">Reference proteome</keyword>
<sequence length="156" mass="16812">MSPVRALLLGALSLTCAAPAADAQRGAGSTRIAQVTVQQRLIIRIPRLPVGRAPLSAGAAPLPPIRWIEKKTDKCVPVVNLAAATITTRDSVDLLLNGGKRLRARFDDDCPAIDFYSGFYVKMPRDGKVCADRDSIRSRSGGECRIESFRALVPAR</sequence>
<evidence type="ECO:0000313" key="2">
    <source>
        <dbReference type="EMBL" id="SOB88158.1"/>
    </source>
</evidence>
<dbReference type="EMBL" id="OBMI01000003">
    <property type="protein sequence ID" value="SOB88158.1"/>
    <property type="molecule type" value="Genomic_DNA"/>
</dbReference>
<name>A0A285R320_9SPHN</name>
<dbReference type="Proteomes" id="UP000219494">
    <property type="component" value="Unassembled WGS sequence"/>
</dbReference>
<proteinExistence type="predicted"/>
<feature type="chain" id="PRO_5012877110" description="Protease inhibitor Inh" evidence="1">
    <location>
        <begin position="21"/>
        <end position="156"/>
    </location>
</feature>
<dbReference type="RefSeq" id="WP_245858557.1">
    <property type="nucleotide sequence ID" value="NZ_OBMI01000003.1"/>
</dbReference>
<feature type="signal peptide" evidence="1">
    <location>
        <begin position="1"/>
        <end position="20"/>
    </location>
</feature>
<protein>
    <recommendedName>
        <fullName evidence="4">Protease inhibitor Inh</fullName>
    </recommendedName>
</protein>
<dbReference type="AlphaFoldDB" id="A0A285R320"/>
<keyword evidence="1" id="KW-0732">Signal</keyword>
<evidence type="ECO:0000256" key="1">
    <source>
        <dbReference type="SAM" id="SignalP"/>
    </source>
</evidence>
<evidence type="ECO:0000313" key="3">
    <source>
        <dbReference type="Proteomes" id="UP000219494"/>
    </source>
</evidence>
<reference evidence="2 3" key="1">
    <citation type="submission" date="2017-07" db="EMBL/GenBank/DDBJ databases">
        <authorList>
            <person name="Sun Z.S."/>
            <person name="Albrecht U."/>
            <person name="Echele G."/>
            <person name="Lee C.C."/>
        </authorList>
    </citation>
    <scope>NUCLEOTIDE SEQUENCE [LARGE SCALE GENOMIC DNA]</scope>
    <source>
        <strain evidence="2 3">CGMCC 1.12672</strain>
    </source>
</reference>
<accession>A0A285R320</accession>
<organism evidence="2 3">
    <name type="scientific">Sphingomonas guangdongensis</name>
    <dbReference type="NCBI Taxonomy" id="1141890"/>
    <lineage>
        <taxon>Bacteria</taxon>
        <taxon>Pseudomonadati</taxon>
        <taxon>Pseudomonadota</taxon>
        <taxon>Alphaproteobacteria</taxon>
        <taxon>Sphingomonadales</taxon>
        <taxon>Sphingomonadaceae</taxon>
        <taxon>Sphingomonas</taxon>
    </lineage>
</organism>
<evidence type="ECO:0008006" key="4">
    <source>
        <dbReference type="Google" id="ProtNLM"/>
    </source>
</evidence>